<sequence>MTLRVAIIGCGWVAGSQMSFGFDHLKDRYSVAIACDSDVGKARAFADTHGIAGIATDYDAVLADPDIEVVSICTPPSLHHPMVMAALRAGKHVICEKPFTSSLRLTDEIIAEEAKGRARVMPIFQYRFAPGIQRIRQILETGIAGACYIASVETAWKRGAEYYAVPWRGKFATEMGGVLLTQAIHIHDLLLYLRGPAAEVKAFKTTRVNQIEVEDCAVAAVRMEDGSLASLTATLGSQRPVTRIRLCYENLTIERQCFDAEAPKPGEEPWIIVPKNDEIAARIAAIPITPLEHTSFAYQFAAFHDALRDGGEMPVSLADARRSMELVTALYHASETGETVSLPIGADHERYGGWITPNSYSRYSTAASQMRAANGL</sequence>
<dbReference type="Gene3D" id="3.40.50.720">
    <property type="entry name" value="NAD(P)-binding Rossmann-like Domain"/>
    <property type="match status" value="1"/>
</dbReference>
<dbReference type="InterPro" id="IPR000683">
    <property type="entry name" value="Gfo/Idh/MocA-like_OxRdtase_N"/>
</dbReference>
<feature type="domain" description="Gfo/Idh/MocA-like oxidoreductase N-terminal" evidence="1">
    <location>
        <begin position="3"/>
        <end position="121"/>
    </location>
</feature>
<dbReference type="AlphaFoldDB" id="A0A1K2HSM2"/>
<keyword evidence="4" id="KW-1185">Reference proteome</keyword>
<dbReference type="Pfam" id="PF01408">
    <property type="entry name" value="GFO_IDH_MocA"/>
    <property type="match status" value="1"/>
</dbReference>
<proteinExistence type="predicted"/>
<dbReference type="Pfam" id="PF22725">
    <property type="entry name" value="GFO_IDH_MocA_C3"/>
    <property type="match status" value="1"/>
</dbReference>
<evidence type="ECO:0000259" key="1">
    <source>
        <dbReference type="Pfam" id="PF01408"/>
    </source>
</evidence>
<protein>
    <submittedName>
        <fullName evidence="3">Predicted dehydrogenase</fullName>
    </submittedName>
</protein>
<evidence type="ECO:0000259" key="2">
    <source>
        <dbReference type="Pfam" id="PF22725"/>
    </source>
</evidence>
<dbReference type="InterPro" id="IPR055170">
    <property type="entry name" value="GFO_IDH_MocA-like_dom"/>
</dbReference>
<dbReference type="PANTHER" id="PTHR43249:SF1">
    <property type="entry name" value="D-GLUCOSIDE 3-DEHYDROGENASE"/>
    <property type="match status" value="1"/>
</dbReference>
<evidence type="ECO:0000313" key="3">
    <source>
        <dbReference type="EMBL" id="SFZ80708.1"/>
    </source>
</evidence>
<dbReference type="GO" id="GO:0000166">
    <property type="term" value="F:nucleotide binding"/>
    <property type="evidence" value="ECO:0007669"/>
    <property type="project" value="InterPro"/>
</dbReference>
<dbReference type="EMBL" id="FPKU01000001">
    <property type="protein sequence ID" value="SFZ80708.1"/>
    <property type="molecule type" value="Genomic_DNA"/>
</dbReference>
<dbReference type="RefSeq" id="WP_084603146.1">
    <property type="nucleotide sequence ID" value="NZ_FPKU01000001.1"/>
</dbReference>
<dbReference type="SUPFAM" id="SSF55347">
    <property type="entry name" value="Glyceraldehyde-3-phosphate dehydrogenase-like, C-terminal domain"/>
    <property type="match status" value="1"/>
</dbReference>
<dbReference type="InterPro" id="IPR036291">
    <property type="entry name" value="NAD(P)-bd_dom_sf"/>
</dbReference>
<gene>
    <name evidence="3" type="ORF">SAMN02983003_0080</name>
</gene>
<name>A0A1K2HSM2_9HYPH</name>
<dbReference type="OrthoDB" id="9781031at2"/>
<feature type="domain" description="GFO/IDH/MocA-like oxidoreductase" evidence="2">
    <location>
        <begin position="132"/>
        <end position="249"/>
    </location>
</feature>
<dbReference type="Proteomes" id="UP000183447">
    <property type="component" value="Unassembled WGS sequence"/>
</dbReference>
<dbReference type="Gene3D" id="3.30.360.10">
    <property type="entry name" value="Dihydrodipicolinate Reductase, domain 2"/>
    <property type="match status" value="1"/>
</dbReference>
<organism evidence="3 4">
    <name type="scientific">Devosia enhydra</name>
    <dbReference type="NCBI Taxonomy" id="665118"/>
    <lineage>
        <taxon>Bacteria</taxon>
        <taxon>Pseudomonadati</taxon>
        <taxon>Pseudomonadota</taxon>
        <taxon>Alphaproteobacteria</taxon>
        <taxon>Hyphomicrobiales</taxon>
        <taxon>Devosiaceae</taxon>
        <taxon>Devosia</taxon>
    </lineage>
</organism>
<dbReference type="InterPro" id="IPR052515">
    <property type="entry name" value="Gfo/Idh/MocA_Oxidoreductase"/>
</dbReference>
<accession>A0A1K2HSM2</accession>
<reference evidence="3 4" key="1">
    <citation type="submission" date="2016-11" db="EMBL/GenBank/DDBJ databases">
        <authorList>
            <person name="Jaros S."/>
            <person name="Januszkiewicz K."/>
            <person name="Wedrychowicz H."/>
        </authorList>
    </citation>
    <scope>NUCLEOTIDE SEQUENCE [LARGE SCALE GENOMIC DNA]</scope>
    <source>
        <strain evidence="3 4">ATCC 23634</strain>
    </source>
</reference>
<dbReference type="SUPFAM" id="SSF51735">
    <property type="entry name" value="NAD(P)-binding Rossmann-fold domains"/>
    <property type="match status" value="1"/>
</dbReference>
<dbReference type="PANTHER" id="PTHR43249">
    <property type="entry name" value="UDP-N-ACETYL-2-AMINO-2-DEOXY-D-GLUCURONATE OXIDASE"/>
    <property type="match status" value="1"/>
</dbReference>
<evidence type="ECO:0000313" key="4">
    <source>
        <dbReference type="Proteomes" id="UP000183447"/>
    </source>
</evidence>
<dbReference type="STRING" id="665118.SAMN02983003_0080"/>